<dbReference type="SUPFAM" id="SSF46785">
    <property type="entry name" value="Winged helix' DNA-binding domain"/>
    <property type="match status" value="1"/>
</dbReference>
<evidence type="ECO:0000256" key="3">
    <source>
        <dbReference type="ARBA" id="ARBA00022691"/>
    </source>
</evidence>
<name>A0AAD5ZT38_9POAL</name>
<proteinExistence type="predicted"/>
<feature type="domain" description="O-methyltransferase dimerisation" evidence="5">
    <location>
        <begin position="47"/>
        <end position="138"/>
    </location>
</feature>
<gene>
    <name evidence="6" type="ORF">LUZ61_007284</name>
</gene>
<dbReference type="InterPro" id="IPR012967">
    <property type="entry name" value="COMT_dimerisation"/>
</dbReference>
<keyword evidence="3" id="KW-0949">S-adenosyl-L-methionine</keyword>
<evidence type="ECO:0000259" key="4">
    <source>
        <dbReference type="Pfam" id="PF00891"/>
    </source>
</evidence>
<protein>
    <submittedName>
        <fullName evidence="6">Uncharacterized protein</fullName>
    </submittedName>
</protein>
<dbReference type="Pfam" id="PF00891">
    <property type="entry name" value="Methyltransf_2"/>
    <property type="match status" value="1"/>
</dbReference>
<evidence type="ECO:0000256" key="1">
    <source>
        <dbReference type="ARBA" id="ARBA00022603"/>
    </source>
</evidence>
<feature type="domain" description="O-methyltransferase C-terminal" evidence="4">
    <location>
        <begin position="162"/>
        <end position="287"/>
    </location>
</feature>
<comment type="caution">
    <text evidence="6">The sequence shown here is derived from an EMBL/GenBank/DDBJ whole genome shotgun (WGS) entry which is preliminary data.</text>
</comment>
<dbReference type="GO" id="GO:0032259">
    <property type="term" value="P:methylation"/>
    <property type="evidence" value="ECO:0007669"/>
    <property type="project" value="UniProtKB-KW"/>
</dbReference>
<accession>A0AAD5ZT38</accession>
<dbReference type="InterPro" id="IPR016461">
    <property type="entry name" value="COMT-like"/>
</dbReference>
<dbReference type="Gene3D" id="1.10.10.10">
    <property type="entry name" value="Winged helix-like DNA-binding domain superfamily/Winged helix DNA-binding domain"/>
    <property type="match status" value="1"/>
</dbReference>
<dbReference type="InterPro" id="IPR029063">
    <property type="entry name" value="SAM-dependent_MTases_sf"/>
</dbReference>
<evidence type="ECO:0000313" key="6">
    <source>
        <dbReference type="EMBL" id="KAJ3703579.1"/>
    </source>
</evidence>
<dbReference type="AlphaFoldDB" id="A0AAD5ZT38"/>
<keyword evidence="2" id="KW-0808">Transferase</keyword>
<keyword evidence="1" id="KW-0489">Methyltransferase</keyword>
<dbReference type="FunFam" id="1.10.10.10:FF:000357">
    <property type="entry name" value="Caffeic acid 3-O-methyltransferase"/>
    <property type="match status" value="1"/>
</dbReference>
<evidence type="ECO:0000313" key="7">
    <source>
        <dbReference type="Proteomes" id="UP001210211"/>
    </source>
</evidence>
<organism evidence="6 7">
    <name type="scientific">Rhynchospora tenuis</name>
    <dbReference type="NCBI Taxonomy" id="198213"/>
    <lineage>
        <taxon>Eukaryota</taxon>
        <taxon>Viridiplantae</taxon>
        <taxon>Streptophyta</taxon>
        <taxon>Embryophyta</taxon>
        <taxon>Tracheophyta</taxon>
        <taxon>Spermatophyta</taxon>
        <taxon>Magnoliopsida</taxon>
        <taxon>Liliopsida</taxon>
        <taxon>Poales</taxon>
        <taxon>Cyperaceae</taxon>
        <taxon>Cyperoideae</taxon>
        <taxon>Rhynchosporeae</taxon>
        <taxon>Rhynchospora</taxon>
    </lineage>
</organism>
<sequence>MGTYELDTEVVVAQPSKAEAEEKTAPEMGLTEDEELLLQIPLVATAILPLTLKAVVGLGIIEILNKGSVPHIAGTLPVMMTAEDIAAQLPTKNPQAATMLDRMLGLLASFNIVRCAIEKKEKVVRRYGPAPFFKWLAKNEHGALAANFVHLGMEQAFFSAGQHLQEAVLEGGIPFEKAHGMTSFQYMATDLKLSSVFNKAMKHNTILIVNKMLETYQGFKDAHVLVDVGGGVGTSLGMIVSKYPHIKGINFDLPHAIAEAAPLPGVEHISGDMFDSIPHGDAILLKVLM</sequence>
<dbReference type="GO" id="GO:0046983">
    <property type="term" value="F:protein dimerization activity"/>
    <property type="evidence" value="ECO:0007669"/>
    <property type="project" value="InterPro"/>
</dbReference>
<evidence type="ECO:0000256" key="2">
    <source>
        <dbReference type="ARBA" id="ARBA00022679"/>
    </source>
</evidence>
<dbReference type="PANTHER" id="PTHR11746">
    <property type="entry name" value="O-METHYLTRANSFERASE"/>
    <property type="match status" value="1"/>
</dbReference>
<dbReference type="EMBL" id="JAMRDG010000001">
    <property type="protein sequence ID" value="KAJ3703579.1"/>
    <property type="molecule type" value="Genomic_DNA"/>
</dbReference>
<evidence type="ECO:0000259" key="5">
    <source>
        <dbReference type="Pfam" id="PF08100"/>
    </source>
</evidence>
<dbReference type="Gene3D" id="3.40.50.150">
    <property type="entry name" value="Vaccinia Virus protein VP39"/>
    <property type="match status" value="1"/>
</dbReference>
<dbReference type="GO" id="GO:0008171">
    <property type="term" value="F:O-methyltransferase activity"/>
    <property type="evidence" value="ECO:0007669"/>
    <property type="project" value="InterPro"/>
</dbReference>
<reference evidence="6 7" key="1">
    <citation type="journal article" date="2022" name="Cell">
        <title>Repeat-based holocentromeres influence genome architecture and karyotype evolution.</title>
        <authorList>
            <person name="Hofstatter P.G."/>
            <person name="Thangavel G."/>
            <person name="Lux T."/>
            <person name="Neumann P."/>
            <person name="Vondrak T."/>
            <person name="Novak P."/>
            <person name="Zhang M."/>
            <person name="Costa L."/>
            <person name="Castellani M."/>
            <person name="Scott A."/>
            <person name="Toegelov H."/>
            <person name="Fuchs J."/>
            <person name="Mata-Sucre Y."/>
            <person name="Dias Y."/>
            <person name="Vanzela A.L.L."/>
            <person name="Huettel B."/>
            <person name="Almeida C.C.S."/>
            <person name="Simkova H."/>
            <person name="Souza G."/>
            <person name="Pedrosa-Harand A."/>
            <person name="Macas J."/>
            <person name="Mayer K.F.X."/>
            <person name="Houben A."/>
            <person name="Marques A."/>
        </authorList>
    </citation>
    <scope>NUCLEOTIDE SEQUENCE [LARGE SCALE GENOMIC DNA]</scope>
    <source>
        <strain evidence="6">RhyTen1mFocal</strain>
    </source>
</reference>
<dbReference type="InterPro" id="IPR036390">
    <property type="entry name" value="WH_DNA-bd_sf"/>
</dbReference>
<dbReference type="PROSITE" id="PS51683">
    <property type="entry name" value="SAM_OMT_II"/>
    <property type="match status" value="1"/>
</dbReference>
<dbReference type="InterPro" id="IPR001077">
    <property type="entry name" value="COMT_C"/>
</dbReference>
<dbReference type="Proteomes" id="UP001210211">
    <property type="component" value="Unassembled WGS sequence"/>
</dbReference>
<dbReference type="SUPFAM" id="SSF53335">
    <property type="entry name" value="S-adenosyl-L-methionine-dependent methyltransferases"/>
    <property type="match status" value="1"/>
</dbReference>
<keyword evidence="7" id="KW-1185">Reference proteome</keyword>
<dbReference type="InterPro" id="IPR036388">
    <property type="entry name" value="WH-like_DNA-bd_sf"/>
</dbReference>
<dbReference type="Pfam" id="PF08100">
    <property type="entry name" value="Dimerisation"/>
    <property type="match status" value="1"/>
</dbReference>